<dbReference type="InterPro" id="IPR033870">
    <property type="entry name" value="FatB"/>
</dbReference>
<proteinExistence type="inferred from homology"/>
<gene>
    <name evidence="7" type="ORF">T233_01287</name>
</gene>
<dbReference type="Pfam" id="PF01497">
    <property type="entry name" value="Peripla_BP_2"/>
    <property type="match status" value="1"/>
</dbReference>
<keyword evidence="4" id="KW-0732">Signal</keyword>
<dbReference type="InterPro" id="IPR051313">
    <property type="entry name" value="Bact_iron-sidero_bind"/>
</dbReference>
<accession>V6Q484</accession>
<dbReference type="GO" id="GO:0030288">
    <property type="term" value="C:outer membrane-bounded periplasmic space"/>
    <property type="evidence" value="ECO:0007669"/>
    <property type="project" value="TreeGrafter"/>
</dbReference>
<comment type="similarity">
    <text evidence="2">Belongs to the bacterial solute-binding protein 8 family.</text>
</comment>
<comment type="subcellular location">
    <subcellularLocation>
        <location evidence="1">Cell envelope</location>
    </subcellularLocation>
</comment>
<evidence type="ECO:0000256" key="3">
    <source>
        <dbReference type="ARBA" id="ARBA00022448"/>
    </source>
</evidence>
<dbReference type="CDD" id="cd01140">
    <property type="entry name" value="FatB"/>
    <property type="match status" value="1"/>
</dbReference>
<evidence type="ECO:0000259" key="6">
    <source>
        <dbReference type="PROSITE" id="PS50983"/>
    </source>
</evidence>
<reference evidence="7 8" key="1">
    <citation type="journal article" date="2013" name="Genome Announc.">
        <title>High-Quality Draft Genome Sequence of Vagococcus lutrae Strain LBD1, Isolated from the Largemouth Bass Micropterus salmoides.</title>
        <authorList>
            <person name="Lebreton F."/>
            <person name="Valentino M.D."/>
            <person name="Duncan L.B."/>
            <person name="Zeng Q."/>
            <person name="Manson McGuire A."/>
            <person name="Earl A.M."/>
            <person name="Gilmore M.S."/>
        </authorList>
    </citation>
    <scope>NUCLEOTIDE SEQUENCE [LARGE SCALE GENOMIC DNA]</scope>
    <source>
        <strain evidence="7 8">LBD1</strain>
    </source>
</reference>
<dbReference type="GO" id="GO:1901678">
    <property type="term" value="P:iron coordination entity transport"/>
    <property type="evidence" value="ECO:0007669"/>
    <property type="project" value="UniProtKB-ARBA"/>
</dbReference>
<dbReference type="PANTHER" id="PTHR30532:SF28">
    <property type="entry name" value="PETROBACTIN-BINDING PROTEIN YCLQ"/>
    <property type="match status" value="1"/>
</dbReference>
<dbReference type="STRING" id="1408226.T233_01287"/>
<evidence type="ECO:0000256" key="2">
    <source>
        <dbReference type="ARBA" id="ARBA00008814"/>
    </source>
</evidence>
<feature type="domain" description="Fe/B12 periplasmic-binding" evidence="6">
    <location>
        <begin position="57"/>
        <end position="312"/>
    </location>
</feature>
<dbReference type="PANTHER" id="PTHR30532">
    <property type="entry name" value="IRON III DICITRATE-BINDING PERIPLASMIC PROTEIN"/>
    <property type="match status" value="1"/>
</dbReference>
<protein>
    <recommendedName>
        <fullName evidence="6">Fe/B12 periplasmic-binding domain-containing protein</fullName>
    </recommendedName>
</protein>
<sequence>MKKWMSLAVLGIMIVGLVGCGKQETKTSETNDAADKEVVTVQDGHGQEFEIMKKPQKIVVFDMGSLDTIHALEESEKVVGVPQKNLPSYLSEFESVSSVGGLKEPDLEKINQLKPDLIIISGRQEDYQETLSAIAPTLYVALESGQAWEDTLKNIEQLGQILDKESEAKSHIDSLKARRDQLREKIENKEEKALITLVNEGQLSAYGSGSRFGIIHDAFGYKQADDTIEASTHGQSVSFEYVLEKNPDVLFIIDRTQAIGGDTHNNNVETQPLIAETKAAQKERLVRLNPEVWYLSGGGIESLNLMMDDLEK</sequence>
<evidence type="ECO:0000313" key="7">
    <source>
        <dbReference type="EMBL" id="EST89532.1"/>
    </source>
</evidence>
<keyword evidence="5" id="KW-0175">Coiled coil</keyword>
<dbReference type="PROSITE" id="PS50983">
    <property type="entry name" value="FE_B12_PBP"/>
    <property type="match status" value="1"/>
</dbReference>
<keyword evidence="3" id="KW-0813">Transport</keyword>
<keyword evidence="8" id="KW-1185">Reference proteome</keyword>
<organism evidence="7 8">
    <name type="scientific">Vagococcus lutrae LBD1</name>
    <dbReference type="NCBI Taxonomy" id="1408226"/>
    <lineage>
        <taxon>Bacteria</taxon>
        <taxon>Bacillati</taxon>
        <taxon>Bacillota</taxon>
        <taxon>Bacilli</taxon>
        <taxon>Lactobacillales</taxon>
        <taxon>Enterococcaceae</taxon>
        <taxon>Vagococcus</taxon>
    </lineage>
</organism>
<evidence type="ECO:0000256" key="5">
    <source>
        <dbReference type="SAM" id="Coils"/>
    </source>
</evidence>
<name>V6Q484_9ENTE</name>
<evidence type="ECO:0000256" key="4">
    <source>
        <dbReference type="ARBA" id="ARBA00022729"/>
    </source>
</evidence>
<dbReference type="PROSITE" id="PS51257">
    <property type="entry name" value="PROKAR_LIPOPROTEIN"/>
    <property type="match status" value="1"/>
</dbReference>
<dbReference type="PATRIC" id="fig|1408226.3.peg.1258"/>
<evidence type="ECO:0000313" key="8">
    <source>
        <dbReference type="Proteomes" id="UP000018126"/>
    </source>
</evidence>
<comment type="caution">
    <text evidence="7">The sequence shown here is derived from an EMBL/GenBank/DDBJ whole genome shotgun (WGS) entry which is preliminary data.</text>
</comment>
<dbReference type="InterPro" id="IPR002491">
    <property type="entry name" value="ABC_transptr_periplasmic_BD"/>
</dbReference>
<dbReference type="Proteomes" id="UP000018126">
    <property type="component" value="Unassembled WGS sequence"/>
</dbReference>
<evidence type="ECO:0000256" key="1">
    <source>
        <dbReference type="ARBA" id="ARBA00004196"/>
    </source>
</evidence>
<dbReference type="EMBL" id="AYSH01000017">
    <property type="protein sequence ID" value="EST89532.1"/>
    <property type="molecule type" value="Genomic_DNA"/>
</dbReference>
<dbReference type="eggNOG" id="COG4607">
    <property type="taxonomic scope" value="Bacteria"/>
</dbReference>
<dbReference type="AlphaFoldDB" id="V6Q484"/>
<dbReference type="SUPFAM" id="SSF53807">
    <property type="entry name" value="Helical backbone' metal receptor"/>
    <property type="match status" value="1"/>
</dbReference>
<dbReference type="Gene3D" id="3.40.50.1980">
    <property type="entry name" value="Nitrogenase molybdenum iron protein domain"/>
    <property type="match status" value="2"/>
</dbReference>
<feature type="coiled-coil region" evidence="5">
    <location>
        <begin position="165"/>
        <end position="192"/>
    </location>
</feature>